<evidence type="ECO:0000313" key="13">
    <source>
        <dbReference type="EMBL" id="TIC28027.1"/>
    </source>
</evidence>
<feature type="domain" description="Sec20 C-terminal" evidence="12">
    <location>
        <begin position="121"/>
        <end position="211"/>
    </location>
</feature>
<dbReference type="GO" id="GO:0006890">
    <property type="term" value="P:retrograde vesicle-mediated transport, Golgi to endoplasmic reticulum"/>
    <property type="evidence" value="ECO:0007669"/>
    <property type="project" value="InterPro"/>
</dbReference>
<dbReference type="GO" id="GO:0005789">
    <property type="term" value="C:endoplasmic reticulum membrane"/>
    <property type="evidence" value="ECO:0007669"/>
    <property type="project" value="UniProtKB-SubCell"/>
</dbReference>
<comment type="similarity">
    <text evidence="9">Belongs to the SEC20 family.</text>
</comment>
<evidence type="ECO:0000256" key="10">
    <source>
        <dbReference type="SAM" id="MobiDB-lite"/>
    </source>
</evidence>
<evidence type="ECO:0000256" key="7">
    <source>
        <dbReference type="ARBA" id="ARBA00023054"/>
    </source>
</evidence>
<proteinExistence type="inferred from homology"/>
<dbReference type="InterPro" id="IPR056173">
    <property type="entry name" value="Sec20_C"/>
</dbReference>
<keyword evidence="7" id="KW-0175">Coiled coil</keyword>
<gene>
    <name evidence="13" type="ORF">E3Q10_03422</name>
</gene>
<dbReference type="Pfam" id="PF03908">
    <property type="entry name" value="Sec20"/>
    <property type="match status" value="1"/>
</dbReference>
<sequence length="242" mass="27522">MENAINQLNIKLDDIDHVDIPNLLSLDSATTVKVHNDSVANIRNKFNTIQQSVDEVIYDTDDTPLEVESKKLQERLQLLRIKFRSAALSSKRKIDSADNTELFERARKPNNEPDNSSIDASTDQVTDALIKTTQMMKANLDQSIVNHQTWQESSDLITTTLDQYFNFTDLLNNSKVLLKQLERGNMLDKLAIFASILFFSFCVLFVLKRRVYDKGATVLSILFKPLKKGSSKVIENSHICQV</sequence>
<feature type="compositionally biased region" description="Polar residues" evidence="10">
    <location>
        <begin position="112"/>
        <end position="122"/>
    </location>
</feature>
<evidence type="ECO:0000256" key="4">
    <source>
        <dbReference type="ARBA" id="ARBA00022824"/>
    </source>
</evidence>
<keyword evidence="3 11" id="KW-0812">Transmembrane</keyword>
<comment type="caution">
    <text evidence="13">The sequence shown here is derived from an EMBL/GenBank/DDBJ whole genome shotgun (WGS) entry which is preliminary data.</text>
</comment>
<evidence type="ECO:0000256" key="6">
    <source>
        <dbReference type="ARBA" id="ARBA00022989"/>
    </source>
</evidence>
<keyword evidence="2" id="KW-0813">Transport</keyword>
<feature type="region of interest" description="Disordered" evidence="10">
    <location>
        <begin position="100"/>
        <end position="122"/>
    </location>
</feature>
<dbReference type="Proteomes" id="UP000305647">
    <property type="component" value="Unassembled WGS sequence"/>
</dbReference>
<evidence type="ECO:0000256" key="8">
    <source>
        <dbReference type="ARBA" id="ARBA00023136"/>
    </source>
</evidence>
<keyword evidence="5" id="KW-0931">ER-Golgi transport</keyword>
<organism evidence="13 14">
    <name type="scientific">Wallemia mellicola</name>
    <dbReference type="NCBI Taxonomy" id="1708541"/>
    <lineage>
        <taxon>Eukaryota</taxon>
        <taxon>Fungi</taxon>
        <taxon>Dikarya</taxon>
        <taxon>Basidiomycota</taxon>
        <taxon>Wallemiomycotina</taxon>
        <taxon>Wallemiomycetes</taxon>
        <taxon>Wallemiales</taxon>
        <taxon>Wallemiaceae</taxon>
        <taxon>Wallemia</taxon>
    </lineage>
</organism>
<evidence type="ECO:0000259" key="12">
    <source>
        <dbReference type="Pfam" id="PF03908"/>
    </source>
</evidence>
<accession>A0A4T0PHI7</accession>
<feature type="compositionally biased region" description="Basic and acidic residues" evidence="10">
    <location>
        <begin position="100"/>
        <end position="111"/>
    </location>
</feature>
<feature type="transmembrane region" description="Helical" evidence="11">
    <location>
        <begin position="190"/>
        <end position="207"/>
    </location>
</feature>
<evidence type="ECO:0000256" key="3">
    <source>
        <dbReference type="ARBA" id="ARBA00022692"/>
    </source>
</evidence>
<dbReference type="EMBL" id="SPRO01000046">
    <property type="protein sequence ID" value="TIC28027.1"/>
    <property type="molecule type" value="Genomic_DNA"/>
</dbReference>
<evidence type="ECO:0000256" key="5">
    <source>
        <dbReference type="ARBA" id="ARBA00022892"/>
    </source>
</evidence>
<name>A0A4T0PHI7_9BASI</name>
<dbReference type="AlphaFoldDB" id="A0A4T0PHI7"/>
<protein>
    <submittedName>
        <fullName evidence="13">Sec20-domain-containing protein</fullName>
    </submittedName>
</protein>
<keyword evidence="4" id="KW-0256">Endoplasmic reticulum</keyword>
<evidence type="ECO:0000313" key="14">
    <source>
        <dbReference type="Proteomes" id="UP000305647"/>
    </source>
</evidence>
<dbReference type="GO" id="GO:0031201">
    <property type="term" value="C:SNARE complex"/>
    <property type="evidence" value="ECO:0007669"/>
    <property type="project" value="TreeGrafter"/>
</dbReference>
<keyword evidence="6 11" id="KW-1133">Transmembrane helix</keyword>
<comment type="subcellular location">
    <subcellularLocation>
        <location evidence="1">Endoplasmic reticulum membrane</location>
        <topology evidence="1">Single-pass type IV membrane protein</topology>
    </subcellularLocation>
</comment>
<dbReference type="InterPro" id="IPR005606">
    <property type="entry name" value="Sec20"/>
</dbReference>
<dbReference type="GO" id="GO:0005484">
    <property type="term" value="F:SNAP receptor activity"/>
    <property type="evidence" value="ECO:0007669"/>
    <property type="project" value="InterPro"/>
</dbReference>
<dbReference type="PANTHER" id="PTHR12825:SF0">
    <property type="entry name" value="VESICLE TRANSPORT PROTEIN SEC20"/>
    <property type="match status" value="1"/>
</dbReference>
<evidence type="ECO:0000256" key="9">
    <source>
        <dbReference type="ARBA" id="ARBA00037934"/>
    </source>
</evidence>
<evidence type="ECO:0000256" key="2">
    <source>
        <dbReference type="ARBA" id="ARBA00022448"/>
    </source>
</evidence>
<keyword evidence="8 11" id="KW-0472">Membrane</keyword>
<evidence type="ECO:0000256" key="11">
    <source>
        <dbReference type="SAM" id="Phobius"/>
    </source>
</evidence>
<reference evidence="13 14" key="1">
    <citation type="submission" date="2019-03" db="EMBL/GenBank/DDBJ databases">
        <title>Sequencing 25 genomes of Wallemia mellicola.</title>
        <authorList>
            <person name="Gostincar C."/>
        </authorList>
    </citation>
    <scope>NUCLEOTIDE SEQUENCE [LARGE SCALE GENOMIC DNA]</scope>
    <source>
        <strain evidence="13 14">EXF-8738</strain>
    </source>
</reference>
<evidence type="ECO:0000256" key="1">
    <source>
        <dbReference type="ARBA" id="ARBA00004163"/>
    </source>
</evidence>
<dbReference type="PANTHER" id="PTHR12825">
    <property type="entry name" value="BNIP1-RELATED"/>
    <property type="match status" value="1"/>
</dbReference>